<accession>A0A1R1JMA5</accession>
<evidence type="ECO:0000256" key="1">
    <source>
        <dbReference type="SAM" id="MobiDB-lite"/>
    </source>
</evidence>
<feature type="region of interest" description="Disordered" evidence="1">
    <location>
        <begin position="93"/>
        <end position="112"/>
    </location>
</feature>
<dbReference type="Pfam" id="PF10109">
    <property type="entry name" value="Phage_TAC_7"/>
    <property type="match status" value="1"/>
</dbReference>
<dbReference type="AlphaFoldDB" id="A0A1R1JMA5"/>
<protein>
    <recommendedName>
        <fullName evidence="4">Phage tail assembly protein</fullName>
    </recommendedName>
</protein>
<evidence type="ECO:0000313" key="3">
    <source>
        <dbReference type="Proteomes" id="UP000187251"/>
    </source>
</evidence>
<evidence type="ECO:0000313" key="2">
    <source>
        <dbReference type="EMBL" id="OMG79347.1"/>
    </source>
</evidence>
<comment type="caution">
    <text evidence="2">The sequence shown here is derived from an EMBL/GenBank/DDBJ whole genome shotgun (WGS) entry which is preliminary data.</text>
</comment>
<dbReference type="OrthoDB" id="8689846at2"/>
<organism evidence="2 3">
    <name type="scientific">Alcaligenes xylosoxydans xylosoxydans</name>
    <name type="common">Achromobacter xylosoxidans</name>
    <dbReference type="NCBI Taxonomy" id="85698"/>
    <lineage>
        <taxon>Bacteria</taxon>
        <taxon>Pseudomonadati</taxon>
        <taxon>Pseudomonadota</taxon>
        <taxon>Betaproteobacteria</taxon>
        <taxon>Burkholderiales</taxon>
        <taxon>Alcaligenaceae</taxon>
        <taxon>Achromobacter</taxon>
    </lineage>
</organism>
<dbReference type="RefSeq" id="WP_076415473.1">
    <property type="nucleotide sequence ID" value="NZ_MJMN01000046.1"/>
</dbReference>
<dbReference type="EMBL" id="MJMN01000046">
    <property type="protein sequence ID" value="OMG79347.1"/>
    <property type="molecule type" value="Genomic_DNA"/>
</dbReference>
<dbReference type="InterPro" id="IPR019289">
    <property type="entry name" value="Phage_tail_E/E"/>
</dbReference>
<evidence type="ECO:0008006" key="4">
    <source>
        <dbReference type="Google" id="ProtNLM"/>
    </source>
</evidence>
<proteinExistence type="predicted"/>
<sequence length="112" mass="11906">MSDTTFPLSKPITAHDEELTALTLRKLGPADARAVRALPYHIASDESVHIDPEAAAKYIVRMARIPMSSVDQLELSDFNGLAWMVAGFFLNQGSGPTTSSEGSSTTLPTSGA</sequence>
<name>A0A1R1JMA5_ALCXX</name>
<dbReference type="Proteomes" id="UP000187251">
    <property type="component" value="Unassembled WGS sequence"/>
</dbReference>
<reference evidence="2 3" key="1">
    <citation type="submission" date="2016-09" db="EMBL/GenBank/DDBJ databases">
        <title>Phylogenomics of Achromobacter.</title>
        <authorList>
            <person name="Jeukens J."/>
            <person name="Freschi L."/>
            <person name="Vincent A.T."/>
            <person name="Emond-Rheault J.-G."/>
            <person name="Kukavica-Ibrulj I."/>
            <person name="Charette S.J."/>
            <person name="Levesque R.C."/>
        </authorList>
    </citation>
    <scope>NUCLEOTIDE SEQUENCE [LARGE SCALE GENOMIC DNA]</scope>
    <source>
        <strain evidence="2 3">AUS488</strain>
    </source>
</reference>
<gene>
    <name evidence="2" type="ORF">BIZ92_15235</name>
</gene>